<comment type="caution">
    <text evidence="3">The sequence shown here is derived from an EMBL/GenBank/DDBJ whole genome shotgun (WGS) entry which is preliminary data.</text>
</comment>
<dbReference type="CDD" id="cd16345">
    <property type="entry name" value="LMWP_ArsC"/>
    <property type="match status" value="1"/>
</dbReference>
<dbReference type="AlphaFoldDB" id="A0A1F6CYN8"/>
<dbReference type="EMBL" id="MFKF01000109">
    <property type="protein sequence ID" value="OGG54289.1"/>
    <property type="molecule type" value="Genomic_DNA"/>
</dbReference>
<reference evidence="3 4" key="1">
    <citation type="journal article" date="2016" name="Nat. Commun.">
        <title>Thousands of microbial genomes shed light on interconnected biogeochemical processes in an aquifer system.</title>
        <authorList>
            <person name="Anantharaman K."/>
            <person name="Brown C.T."/>
            <person name="Hug L.A."/>
            <person name="Sharon I."/>
            <person name="Castelle C.J."/>
            <person name="Probst A.J."/>
            <person name="Thomas B.C."/>
            <person name="Singh A."/>
            <person name="Wilkins M.J."/>
            <person name="Karaoz U."/>
            <person name="Brodie E.L."/>
            <person name="Williams K.H."/>
            <person name="Hubbard S.S."/>
            <person name="Banfield J.F."/>
        </authorList>
    </citation>
    <scope>NUCLEOTIDE SEQUENCE [LARGE SCALE GENOMIC DNA]</scope>
    <source>
        <strain evidence="4">RIFCSPLOWO2_12_FULL_64_10</strain>
    </source>
</reference>
<dbReference type="GO" id="GO:0046685">
    <property type="term" value="P:response to arsenic-containing substance"/>
    <property type="evidence" value="ECO:0007669"/>
    <property type="project" value="UniProtKB-KW"/>
</dbReference>
<dbReference type="PANTHER" id="PTHR43428:SF1">
    <property type="entry name" value="ARSENATE REDUCTASE"/>
    <property type="match status" value="1"/>
</dbReference>
<sequence length="146" mass="16653">MNRQRRVLFLCTGNSCRSQMAEGLLRHLGRDRFGVFSAGTAPKPVHSLAVRAMQEVGIDISGQTSKSLDRFLNDRFDAVITVCDRAKESCPVFRGGGERIHWGFDDPAEAIGTEEDRMRVFRRVRDEIRVKIEGFLGQEKDRRDIR</sequence>
<protein>
    <submittedName>
        <fullName evidence="3">Protein-tyrosine-phosphatase</fullName>
    </submittedName>
</protein>
<dbReference type="Proteomes" id="UP000178606">
    <property type="component" value="Unassembled WGS sequence"/>
</dbReference>
<name>A0A1F6CYN8_HANXR</name>
<dbReference type="PANTHER" id="PTHR43428">
    <property type="entry name" value="ARSENATE REDUCTASE"/>
    <property type="match status" value="1"/>
</dbReference>
<dbReference type="Pfam" id="PF01451">
    <property type="entry name" value="LMWPc"/>
    <property type="match status" value="1"/>
</dbReference>
<evidence type="ECO:0000256" key="1">
    <source>
        <dbReference type="ARBA" id="ARBA00022849"/>
    </source>
</evidence>
<gene>
    <name evidence="3" type="ORF">A3F84_06120</name>
</gene>
<proteinExistence type="predicted"/>
<dbReference type="SMART" id="SM00226">
    <property type="entry name" value="LMWPc"/>
    <property type="match status" value="1"/>
</dbReference>
<accession>A0A1F6CYN8</accession>
<evidence type="ECO:0000313" key="3">
    <source>
        <dbReference type="EMBL" id="OGG54289.1"/>
    </source>
</evidence>
<feature type="domain" description="Phosphotyrosine protein phosphatase I" evidence="2">
    <location>
        <begin position="5"/>
        <end position="138"/>
    </location>
</feature>
<dbReference type="InterPro" id="IPR036196">
    <property type="entry name" value="Ptyr_pPase_sf"/>
</dbReference>
<dbReference type="Gene3D" id="3.40.50.2300">
    <property type="match status" value="1"/>
</dbReference>
<evidence type="ECO:0000259" key="2">
    <source>
        <dbReference type="SMART" id="SM00226"/>
    </source>
</evidence>
<keyword evidence="1" id="KW-0059">Arsenical resistance</keyword>
<organism evidence="3 4">
    <name type="scientific">Handelsmanbacteria sp. (strain RIFCSPLOWO2_12_FULL_64_10)</name>
    <dbReference type="NCBI Taxonomy" id="1817868"/>
    <lineage>
        <taxon>Bacteria</taxon>
        <taxon>Candidatus Handelsmaniibacteriota</taxon>
    </lineage>
</organism>
<dbReference type="InterPro" id="IPR023485">
    <property type="entry name" value="Ptyr_pPase"/>
</dbReference>
<dbReference type="SUPFAM" id="SSF52788">
    <property type="entry name" value="Phosphotyrosine protein phosphatases I"/>
    <property type="match status" value="1"/>
</dbReference>
<evidence type="ECO:0000313" key="4">
    <source>
        <dbReference type="Proteomes" id="UP000178606"/>
    </source>
</evidence>